<keyword evidence="12" id="KW-1185">Reference proteome</keyword>
<evidence type="ECO:0000259" key="10">
    <source>
        <dbReference type="SMART" id="SM00478"/>
    </source>
</evidence>
<organism evidence="11 12">
    <name type="scientific">Pararhizobium mangrovi</name>
    <dbReference type="NCBI Taxonomy" id="2590452"/>
    <lineage>
        <taxon>Bacteria</taxon>
        <taxon>Pseudomonadati</taxon>
        <taxon>Pseudomonadota</taxon>
        <taxon>Alphaproteobacteria</taxon>
        <taxon>Hyphomicrobiales</taxon>
        <taxon>Rhizobiaceae</taxon>
        <taxon>Rhizobium/Agrobacterium group</taxon>
        <taxon>Pararhizobium</taxon>
    </lineage>
</organism>
<dbReference type="GO" id="GO:0019104">
    <property type="term" value="F:DNA N-glycosylase activity"/>
    <property type="evidence" value="ECO:0007669"/>
    <property type="project" value="TreeGrafter"/>
</dbReference>
<dbReference type="AlphaFoldDB" id="A0A506TZ27"/>
<feature type="domain" description="HhH-GPD" evidence="10">
    <location>
        <begin position="50"/>
        <end position="197"/>
    </location>
</feature>
<protein>
    <submittedName>
        <fullName evidence="11">Endonuclease III</fullName>
    </submittedName>
</protein>
<accession>A0A506TZ27</accession>
<gene>
    <name evidence="11" type="ORF">FJU11_14750</name>
</gene>
<evidence type="ECO:0000256" key="5">
    <source>
        <dbReference type="ARBA" id="ARBA00022801"/>
    </source>
</evidence>
<keyword evidence="5" id="KW-0378">Hydrolase</keyword>
<keyword evidence="4" id="KW-0227">DNA damage</keyword>
<comment type="similarity">
    <text evidence="1">Belongs to the Nth/MutY family.</text>
</comment>
<dbReference type="Gene3D" id="1.10.1670.10">
    <property type="entry name" value="Helix-hairpin-Helix base-excision DNA repair enzymes (C-terminal)"/>
    <property type="match status" value="1"/>
</dbReference>
<reference evidence="11 12" key="1">
    <citation type="submission" date="2019-06" db="EMBL/GenBank/DDBJ databases">
        <authorList>
            <person name="Li M."/>
        </authorList>
    </citation>
    <scope>NUCLEOTIDE SEQUENCE [LARGE SCALE GENOMIC DNA]</scope>
    <source>
        <strain evidence="11 12">BGMRC6574</strain>
    </source>
</reference>
<dbReference type="EMBL" id="VHLH01000030">
    <property type="protein sequence ID" value="TPW26458.1"/>
    <property type="molecule type" value="Genomic_DNA"/>
</dbReference>
<evidence type="ECO:0000256" key="7">
    <source>
        <dbReference type="ARBA" id="ARBA00023014"/>
    </source>
</evidence>
<keyword evidence="6" id="KW-0408">Iron</keyword>
<keyword evidence="11" id="KW-0540">Nuclease</keyword>
<proteinExistence type="inferred from homology"/>
<keyword evidence="7" id="KW-0411">Iron-sulfur</keyword>
<evidence type="ECO:0000256" key="6">
    <source>
        <dbReference type="ARBA" id="ARBA00023004"/>
    </source>
</evidence>
<sequence length="221" mass="24336">MAEDGRTLLTGDEIETVFERLKKAMPGKTKGAKGPKDQPDPFRSCIACMLSAQSRDTNTAKATAALFRKARTPETMLTLSDDELIEAIKPAGLYNSKARSIRKFCHMLIEECDGVVPNTRAGLMKMPGIGRKCADIVMAFTFEEDAIAVDTHVGRVCTRTGLAQGKSEAKIAESLDERAPDWAKPEGHFWLIQFGKRVCTSRAPKCPECVLNDVCLFPQRL</sequence>
<comment type="caution">
    <text evidence="11">The sequence shown here is derived from an EMBL/GenBank/DDBJ whole genome shotgun (WGS) entry which is preliminary data.</text>
</comment>
<dbReference type="OrthoDB" id="9800977at2"/>
<evidence type="ECO:0000313" key="12">
    <source>
        <dbReference type="Proteomes" id="UP000320314"/>
    </source>
</evidence>
<evidence type="ECO:0000256" key="2">
    <source>
        <dbReference type="ARBA" id="ARBA00022485"/>
    </source>
</evidence>
<dbReference type="InterPro" id="IPR023170">
    <property type="entry name" value="HhH_base_excis_C"/>
</dbReference>
<evidence type="ECO:0000256" key="9">
    <source>
        <dbReference type="ARBA" id="ARBA00023295"/>
    </source>
</evidence>
<dbReference type="RefSeq" id="WP_141167842.1">
    <property type="nucleotide sequence ID" value="NZ_VHLH01000030.1"/>
</dbReference>
<dbReference type="GO" id="GO:0004519">
    <property type="term" value="F:endonuclease activity"/>
    <property type="evidence" value="ECO:0007669"/>
    <property type="project" value="UniProtKB-KW"/>
</dbReference>
<keyword evidence="9" id="KW-0326">Glycosidase</keyword>
<dbReference type="PANTHER" id="PTHR10359">
    <property type="entry name" value="A/G-SPECIFIC ADENINE GLYCOSYLASE/ENDONUCLEASE III"/>
    <property type="match status" value="1"/>
</dbReference>
<dbReference type="InterPro" id="IPR011257">
    <property type="entry name" value="DNA_glycosylase"/>
</dbReference>
<evidence type="ECO:0000256" key="1">
    <source>
        <dbReference type="ARBA" id="ARBA00008343"/>
    </source>
</evidence>
<evidence type="ECO:0000256" key="3">
    <source>
        <dbReference type="ARBA" id="ARBA00022723"/>
    </source>
</evidence>
<dbReference type="InterPro" id="IPR003265">
    <property type="entry name" value="HhH-GPD_domain"/>
</dbReference>
<name>A0A506TZ27_9HYPH</name>
<dbReference type="PANTHER" id="PTHR10359:SF18">
    <property type="entry name" value="ENDONUCLEASE III"/>
    <property type="match status" value="1"/>
</dbReference>
<dbReference type="GO" id="GO:0046872">
    <property type="term" value="F:metal ion binding"/>
    <property type="evidence" value="ECO:0007669"/>
    <property type="project" value="UniProtKB-KW"/>
</dbReference>
<dbReference type="FunFam" id="1.10.340.30:FF:000001">
    <property type="entry name" value="Endonuclease III"/>
    <property type="match status" value="1"/>
</dbReference>
<dbReference type="Proteomes" id="UP000320314">
    <property type="component" value="Unassembled WGS sequence"/>
</dbReference>
<evidence type="ECO:0000256" key="8">
    <source>
        <dbReference type="ARBA" id="ARBA00023204"/>
    </source>
</evidence>
<dbReference type="Pfam" id="PF00730">
    <property type="entry name" value="HhH-GPD"/>
    <property type="match status" value="1"/>
</dbReference>
<dbReference type="Gene3D" id="1.10.340.30">
    <property type="entry name" value="Hypothetical protein, domain 2"/>
    <property type="match status" value="1"/>
</dbReference>
<evidence type="ECO:0000256" key="4">
    <source>
        <dbReference type="ARBA" id="ARBA00022763"/>
    </source>
</evidence>
<dbReference type="PIRSF" id="PIRSF001435">
    <property type="entry name" value="Nth"/>
    <property type="match status" value="1"/>
</dbReference>
<keyword evidence="8" id="KW-0234">DNA repair</keyword>
<keyword evidence="2" id="KW-0004">4Fe-4S</keyword>
<dbReference type="GO" id="GO:0051539">
    <property type="term" value="F:4 iron, 4 sulfur cluster binding"/>
    <property type="evidence" value="ECO:0007669"/>
    <property type="project" value="UniProtKB-KW"/>
</dbReference>
<keyword evidence="3" id="KW-0479">Metal-binding</keyword>
<dbReference type="CDD" id="cd00056">
    <property type="entry name" value="ENDO3c"/>
    <property type="match status" value="1"/>
</dbReference>
<evidence type="ECO:0000313" key="11">
    <source>
        <dbReference type="EMBL" id="TPW26458.1"/>
    </source>
</evidence>
<dbReference type="SMART" id="SM00478">
    <property type="entry name" value="ENDO3c"/>
    <property type="match status" value="1"/>
</dbReference>
<dbReference type="SUPFAM" id="SSF48150">
    <property type="entry name" value="DNA-glycosylase"/>
    <property type="match status" value="1"/>
</dbReference>
<dbReference type="GO" id="GO:0006285">
    <property type="term" value="P:base-excision repair, AP site formation"/>
    <property type="evidence" value="ECO:0007669"/>
    <property type="project" value="TreeGrafter"/>
</dbReference>
<keyword evidence="11" id="KW-0255">Endonuclease</keyword>